<keyword evidence="2" id="KW-1185">Reference proteome</keyword>
<protein>
    <submittedName>
        <fullName evidence="1">Uncharacterized protein</fullName>
    </submittedName>
</protein>
<dbReference type="InterPro" id="IPR053237">
    <property type="entry name" value="Natterin_C"/>
</dbReference>
<evidence type="ECO:0000313" key="2">
    <source>
        <dbReference type="Proteomes" id="UP000029981"/>
    </source>
</evidence>
<reference evidence="1 2" key="4">
    <citation type="journal article" date="2011" name="BMC Genomics">
        <title>RNA-Seq improves annotation of protein-coding genes in the cucumber genome.</title>
        <authorList>
            <person name="Li Z."/>
            <person name="Zhang Z."/>
            <person name="Yan P."/>
            <person name="Huang S."/>
            <person name="Fei Z."/>
            <person name="Lin K."/>
        </authorList>
    </citation>
    <scope>NUCLEOTIDE SEQUENCE [LARGE SCALE GENOMIC DNA]</scope>
    <source>
        <strain evidence="2">cv. 9930</strain>
    </source>
</reference>
<gene>
    <name evidence="1" type="ORF">Csa_6G108620</name>
</gene>
<reference evidence="1 2" key="1">
    <citation type="journal article" date="2009" name="Nat. Genet.">
        <title>The genome of the cucumber, Cucumis sativus L.</title>
        <authorList>
            <person name="Huang S."/>
            <person name="Li R."/>
            <person name="Zhang Z."/>
            <person name="Li L."/>
            <person name="Gu X."/>
            <person name="Fan W."/>
            <person name="Lucas W.J."/>
            <person name="Wang X."/>
            <person name="Xie B."/>
            <person name="Ni P."/>
            <person name="Ren Y."/>
            <person name="Zhu H."/>
            <person name="Li J."/>
            <person name="Lin K."/>
            <person name="Jin W."/>
            <person name="Fei Z."/>
            <person name="Li G."/>
            <person name="Staub J."/>
            <person name="Kilian A."/>
            <person name="van der Vossen E.A."/>
            <person name="Wu Y."/>
            <person name="Guo J."/>
            <person name="He J."/>
            <person name="Jia Z."/>
            <person name="Ren Y."/>
            <person name="Tian G."/>
            <person name="Lu Y."/>
            <person name="Ruan J."/>
            <person name="Qian W."/>
            <person name="Wang M."/>
            <person name="Huang Q."/>
            <person name="Li B."/>
            <person name="Xuan Z."/>
            <person name="Cao J."/>
            <person name="Asan"/>
            <person name="Wu Z."/>
            <person name="Zhang J."/>
            <person name="Cai Q."/>
            <person name="Bai Y."/>
            <person name="Zhao B."/>
            <person name="Han Y."/>
            <person name="Li Y."/>
            <person name="Li X."/>
            <person name="Wang S."/>
            <person name="Shi Q."/>
            <person name="Liu S."/>
            <person name="Cho W.K."/>
            <person name="Kim J.Y."/>
            <person name="Xu Y."/>
            <person name="Heller-Uszynska K."/>
            <person name="Miao H."/>
            <person name="Cheng Z."/>
            <person name="Zhang S."/>
            <person name="Wu J."/>
            <person name="Yang Y."/>
            <person name="Kang H."/>
            <person name="Li M."/>
            <person name="Liang H."/>
            <person name="Ren X."/>
            <person name="Shi Z."/>
            <person name="Wen M."/>
            <person name="Jian M."/>
            <person name="Yang H."/>
            <person name="Zhang G."/>
            <person name="Yang Z."/>
            <person name="Chen R."/>
            <person name="Liu S."/>
            <person name="Li J."/>
            <person name="Ma L."/>
            <person name="Liu H."/>
            <person name="Zhou Y."/>
            <person name="Zhao J."/>
            <person name="Fang X."/>
            <person name="Li G."/>
            <person name="Fang L."/>
            <person name="Li Y."/>
            <person name="Liu D."/>
            <person name="Zheng H."/>
            <person name="Zhang Y."/>
            <person name="Qin N."/>
            <person name="Li Z."/>
            <person name="Yang G."/>
            <person name="Yang S."/>
            <person name="Bolund L."/>
            <person name="Kristiansen K."/>
            <person name="Zheng H."/>
            <person name="Li S."/>
            <person name="Zhang X."/>
            <person name="Yang H."/>
            <person name="Wang J."/>
            <person name="Sun R."/>
            <person name="Zhang B."/>
            <person name="Jiang S."/>
            <person name="Wang J."/>
            <person name="Du Y."/>
            <person name="Li S."/>
        </authorList>
    </citation>
    <scope>NUCLEOTIDE SEQUENCE [LARGE SCALE GENOMIC DNA]</scope>
    <source>
        <strain evidence="2">cv. 9930</strain>
    </source>
</reference>
<dbReference type="CDD" id="cd20216">
    <property type="entry name" value="PFM_HFR-2-like"/>
    <property type="match status" value="1"/>
</dbReference>
<dbReference type="EMBL" id="CM002927">
    <property type="protein sequence ID" value="KGN46564.1"/>
    <property type="molecule type" value="Genomic_DNA"/>
</dbReference>
<proteinExistence type="predicted"/>
<name>A0A0A0KCL3_CUCSA</name>
<dbReference type="SUPFAM" id="SSF56973">
    <property type="entry name" value="Aerolisin/ETX pore-forming domain"/>
    <property type="match status" value="1"/>
</dbReference>
<accession>A0A0A0KCL3</accession>
<dbReference type="PANTHER" id="PTHR39244">
    <property type="entry name" value="NATTERIN-4"/>
    <property type="match status" value="1"/>
</dbReference>
<dbReference type="PANTHER" id="PTHR39244:SF5">
    <property type="entry name" value="NATTERIN-3-LIKE"/>
    <property type="match status" value="1"/>
</dbReference>
<dbReference type="AlphaFoldDB" id="A0A0A0KCL3"/>
<dbReference type="Proteomes" id="UP000029981">
    <property type="component" value="Chromosome 6"/>
</dbReference>
<organism evidence="1 2">
    <name type="scientific">Cucumis sativus</name>
    <name type="common">Cucumber</name>
    <dbReference type="NCBI Taxonomy" id="3659"/>
    <lineage>
        <taxon>Eukaryota</taxon>
        <taxon>Viridiplantae</taxon>
        <taxon>Streptophyta</taxon>
        <taxon>Embryophyta</taxon>
        <taxon>Tracheophyta</taxon>
        <taxon>Spermatophyta</taxon>
        <taxon>Magnoliopsida</taxon>
        <taxon>eudicotyledons</taxon>
        <taxon>Gunneridae</taxon>
        <taxon>Pentapetalae</taxon>
        <taxon>rosids</taxon>
        <taxon>fabids</taxon>
        <taxon>Cucurbitales</taxon>
        <taxon>Cucurbitaceae</taxon>
        <taxon>Benincaseae</taxon>
        <taxon>Cucumis</taxon>
    </lineage>
</organism>
<evidence type="ECO:0000313" key="1">
    <source>
        <dbReference type="EMBL" id="KGN46564.1"/>
    </source>
</evidence>
<dbReference type="Gene3D" id="2.170.15.10">
    <property type="entry name" value="Proaerolysin, chain A, domain 3"/>
    <property type="match status" value="1"/>
</dbReference>
<reference evidence="1 2" key="2">
    <citation type="journal article" date="2009" name="PLoS ONE">
        <title>An integrated genetic and cytogenetic map of the cucumber genome.</title>
        <authorList>
            <person name="Ren Y."/>
            <person name="Zhang Z."/>
            <person name="Liu J."/>
            <person name="Staub J.E."/>
            <person name="Han Y."/>
            <person name="Cheng Z."/>
            <person name="Li X."/>
            <person name="Lu J."/>
            <person name="Miao H."/>
            <person name="Kang H."/>
            <person name="Xie B."/>
            <person name="Gu X."/>
            <person name="Wang X."/>
            <person name="Du Y."/>
            <person name="Jin W."/>
            <person name="Huang S."/>
        </authorList>
    </citation>
    <scope>NUCLEOTIDE SEQUENCE [LARGE SCALE GENOMIC DNA]</scope>
    <source>
        <strain evidence="2">cv. 9930</strain>
    </source>
</reference>
<reference evidence="1 2" key="3">
    <citation type="journal article" date="2010" name="BMC Genomics">
        <title>Transcriptome sequencing and comparative analysis of cucumber flowers with different sex types.</title>
        <authorList>
            <person name="Guo S."/>
            <person name="Zheng Y."/>
            <person name="Joung J.G."/>
            <person name="Liu S."/>
            <person name="Zhang Z."/>
            <person name="Crasta O.R."/>
            <person name="Sobral B.W."/>
            <person name="Xu Y."/>
            <person name="Huang S."/>
            <person name="Fei Z."/>
        </authorList>
    </citation>
    <scope>NUCLEOTIDE SEQUENCE [LARGE SCALE GENOMIC DNA]</scope>
    <source>
        <strain evidence="2">cv. 9930</strain>
    </source>
</reference>
<dbReference type="Gramene" id="KGN46564">
    <property type="protein sequence ID" value="KGN46564"/>
    <property type="gene ID" value="Csa_6G108620"/>
</dbReference>
<sequence>MKLGFGLEFNGGIPLITSAGIIVSGEISGSYSWGETLTKKTSKESSYETIMPPNTYVKVSLIATKGKCDIPFSYMQRDVYCDGAVKTEERDDGIYTGFNCYSYNYEVEEKKI</sequence>